<dbReference type="PANTHER" id="PTHR30572">
    <property type="entry name" value="MEMBRANE COMPONENT OF TRANSPORTER-RELATED"/>
    <property type="match status" value="1"/>
</dbReference>
<comment type="subcellular location">
    <subcellularLocation>
        <location evidence="1">Cell membrane</location>
        <topology evidence="1">Multi-pass membrane protein</topology>
    </subcellularLocation>
</comment>
<dbReference type="Pfam" id="PF12704">
    <property type="entry name" value="MacB_PCD"/>
    <property type="match status" value="1"/>
</dbReference>
<evidence type="ECO:0000259" key="9">
    <source>
        <dbReference type="Pfam" id="PF02687"/>
    </source>
</evidence>
<dbReference type="AlphaFoldDB" id="A0A934SUB4"/>
<feature type="transmembrane region" description="Helical" evidence="8">
    <location>
        <begin position="21"/>
        <end position="41"/>
    </location>
</feature>
<dbReference type="InterPro" id="IPR003838">
    <property type="entry name" value="ABC3_permease_C"/>
</dbReference>
<sequence length="411" mass="41025">MSFFEILRSAMRGVTANKLRSVLTLLGVTIGVGSVILLLAVGNGSAQTVQNAIAGLGTNTLTVRPSQTGGGGGGGGTTTASTAGSSVKTITTTVADQLASAGLGQVKEVVPQVSTSLTVSSTTTSSTDVSVIGSTAQYFDVSTAKVASGAAFTAADVTTSAKVAVIGSELATTLYPTGSALGKTISVDGSSFTVVGILATQSSSGFTDPNTVVVAPITRIRKSYTGYGAVSTLTVLATSSDDVTAAEGEVTVMLNQLLGVTDTSNEPFTVTNQSSLLETAAASATSFTVLLGAVAAISLLVGGIGVTNVMLVTVTERTREIGIRKALGATQGAILGQFLTEAATLTLLGGVLGVIGAVIGTHWQINGTQPVILGYSIPLALGVSVAIGVFFGVYPAARAARMRPIQALRAI</sequence>
<dbReference type="Proteomes" id="UP000636458">
    <property type="component" value="Unassembled WGS sequence"/>
</dbReference>
<feature type="transmembrane region" description="Helical" evidence="8">
    <location>
        <begin position="333"/>
        <end position="360"/>
    </location>
</feature>
<evidence type="ECO:0000256" key="7">
    <source>
        <dbReference type="SAM" id="MobiDB-lite"/>
    </source>
</evidence>
<evidence type="ECO:0000256" key="2">
    <source>
        <dbReference type="ARBA" id="ARBA00022475"/>
    </source>
</evidence>
<evidence type="ECO:0000313" key="12">
    <source>
        <dbReference type="Proteomes" id="UP000636458"/>
    </source>
</evidence>
<dbReference type="PANTHER" id="PTHR30572:SF4">
    <property type="entry name" value="ABC TRANSPORTER PERMEASE YTRF"/>
    <property type="match status" value="1"/>
</dbReference>
<protein>
    <submittedName>
        <fullName evidence="11">ABC transporter permease</fullName>
    </submittedName>
</protein>
<gene>
    <name evidence="11" type="ORF">IV501_15850</name>
</gene>
<dbReference type="InterPro" id="IPR050250">
    <property type="entry name" value="Macrolide_Exporter_MacB"/>
</dbReference>
<feature type="transmembrane region" description="Helical" evidence="8">
    <location>
        <begin position="372"/>
        <end position="394"/>
    </location>
</feature>
<evidence type="ECO:0000256" key="1">
    <source>
        <dbReference type="ARBA" id="ARBA00004651"/>
    </source>
</evidence>
<dbReference type="GO" id="GO:0022857">
    <property type="term" value="F:transmembrane transporter activity"/>
    <property type="evidence" value="ECO:0007669"/>
    <property type="project" value="TreeGrafter"/>
</dbReference>
<keyword evidence="2" id="KW-1003">Cell membrane</keyword>
<evidence type="ECO:0000259" key="10">
    <source>
        <dbReference type="Pfam" id="PF12704"/>
    </source>
</evidence>
<evidence type="ECO:0000256" key="4">
    <source>
        <dbReference type="ARBA" id="ARBA00022989"/>
    </source>
</evidence>
<dbReference type="GO" id="GO:0005886">
    <property type="term" value="C:plasma membrane"/>
    <property type="evidence" value="ECO:0007669"/>
    <property type="project" value="UniProtKB-SubCell"/>
</dbReference>
<dbReference type="EMBL" id="JAEPES010000006">
    <property type="protein sequence ID" value="MBK4349103.1"/>
    <property type="molecule type" value="Genomic_DNA"/>
</dbReference>
<feature type="region of interest" description="Disordered" evidence="7">
    <location>
        <begin position="64"/>
        <end position="83"/>
    </location>
</feature>
<proteinExistence type="inferred from homology"/>
<dbReference type="InterPro" id="IPR025857">
    <property type="entry name" value="MacB_PCD"/>
</dbReference>
<evidence type="ECO:0000256" key="3">
    <source>
        <dbReference type="ARBA" id="ARBA00022692"/>
    </source>
</evidence>
<keyword evidence="12" id="KW-1185">Reference proteome</keyword>
<evidence type="ECO:0000256" key="8">
    <source>
        <dbReference type="SAM" id="Phobius"/>
    </source>
</evidence>
<reference evidence="11" key="1">
    <citation type="submission" date="2021-01" db="EMBL/GenBank/DDBJ databases">
        <title>Lacisediminihabitans sp. nov. strain G11-30, isolated from Antarctic Soil.</title>
        <authorList>
            <person name="Li J."/>
        </authorList>
    </citation>
    <scope>NUCLEOTIDE SEQUENCE</scope>
    <source>
        <strain evidence="11">G11-30</strain>
    </source>
</reference>
<feature type="compositionally biased region" description="Gly residues" evidence="7">
    <location>
        <begin position="68"/>
        <end position="77"/>
    </location>
</feature>
<keyword evidence="5 8" id="KW-0472">Membrane</keyword>
<feature type="transmembrane region" description="Helical" evidence="8">
    <location>
        <begin position="287"/>
        <end position="312"/>
    </location>
</feature>
<keyword evidence="4 8" id="KW-1133">Transmembrane helix</keyword>
<accession>A0A934SUB4</accession>
<evidence type="ECO:0000256" key="6">
    <source>
        <dbReference type="ARBA" id="ARBA00038076"/>
    </source>
</evidence>
<dbReference type="Pfam" id="PF02687">
    <property type="entry name" value="FtsX"/>
    <property type="match status" value="1"/>
</dbReference>
<keyword evidence="3 8" id="KW-0812">Transmembrane</keyword>
<feature type="domain" description="ABC3 transporter permease C-terminal" evidence="9">
    <location>
        <begin position="293"/>
        <end position="403"/>
    </location>
</feature>
<dbReference type="RefSeq" id="WP_200557291.1">
    <property type="nucleotide sequence ID" value="NZ_JAEPES010000006.1"/>
</dbReference>
<evidence type="ECO:0000313" key="11">
    <source>
        <dbReference type="EMBL" id="MBK4349103.1"/>
    </source>
</evidence>
<feature type="domain" description="MacB-like periplasmic core" evidence="10">
    <location>
        <begin position="21"/>
        <end position="251"/>
    </location>
</feature>
<organism evidence="11 12">
    <name type="scientific">Lacisediminihabitans changchengi</name>
    <dbReference type="NCBI Taxonomy" id="2787634"/>
    <lineage>
        <taxon>Bacteria</taxon>
        <taxon>Bacillati</taxon>
        <taxon>Actinomycetota</taxon>
        <taxon>Actinomycetes</taxon>
        <taxon>Micrococcales</taxon>
        <taxon>Microbacteriaceae</taxon>
        <taxon>Lacisediminihabitans</taxon>
    </lineage>
</organism>
<evidence type="ECO:0000256" key="5">
    <source>
        <dbReference type="ARBA" id="ARBA00023136"/>
    </source>
</evidence>
<name>A0A934SUB4_9MICO</name>
<comment type="similarity">
    <text evidence="6">Belongs to the ABC-4 integral membrane protein family.</text>
</comment>
<comment type="caution">
    <text evidence="11">The sequence shown here is derived from an EMBL/GenBank/DDBJ whole genome shotgun (WGS) entry which is preliminary data.</text>
</comment>